<evidence type="ECO:0000256" key="1">
    <source>
        <dbReference type="SAM" id="MobiDB-lite"/>
    </source>
</evidence>
<dbReference type="SUPFAM" id="SSF49899">
    <property type="entry name" value="Concanavalin A-like lectins/glucanases"/>
    <property type="match status" value="1"/>
</dbReference>
<sequence length="1201" mass="124372">MSLGTININGSNKRFFGSLNAVKNYNQSVINSSTTKFITINSVTNNQSGDQIGTYETTDGITYNVYVLKTTGITYTINYTVNNSSSLYVLAVGGGGGGGCNGGGGGGAGGVIMTTVPLTTGNTGNINISVGAGGLTPVTSIGIAGGNTTVNFSTAHLYSITAGGGAGGGVYAYPSVNNNINSSGGGGGLASNPSNANTNYLVYANNGGIGDSNSIDGGGGGAGTPGSNGNSQSIPNGGNGIKCALPVIKDFLDPGGVAYGSYYWGGGGGGSSAGSINAGNGGLGGGGGGVQYNNNYAAGTGGGSAINSGGNGQNNNGVPGNGGANTGGGGGGSYNNGASTSKGGSGIVIIAIPFSVKGTVNVIPINTGSVLTNSSLSNLAYSNIKAVYGCILLNYNYTGPIMCLRYGGDTAGSNTQNFYSDISGNLYTGPNSSGITITSWLSSNNAPTTFAYLTKWYDQGMDLSFNNAYQFTAASQPIYDVIYKVINFGYTGAGGGIPAPQAGYLKLPLNAFPILDTSFTVVTKYLNWGNNNSDTQQDLIDIFANSQTGAIKFNSNGIPAMWLPNASTSGTALATNNGIITYKYTSFSTGGSLSNNYVIYQNSVQRGIAQRTNAVTTSPQINPSIGNSPNSYYANSGTVSGSTTNYYLQAQLHYLYIFGSALTDADRAIIETTPVPTISVTTPIPDLIWLKFDTTTYTGGQTLTNAGTLGTITCNFWSANGTITNVTKGSTTIALISNTTGSTSNGYWNVTSSTITIPTGSYGMGYTFCYWIYVPSNGLPLSNGATGMLASFGGTPNSATQGWINTYFAGNYFSGSGTGITNMVNWYYPSSAYNDTTFTSTTTYSKWYHIAIVQFCTNSNTSNVYIYKNGASVNTTTTTYPTSSQSINLGIATAQTSAYYSDVRVYGRPLLSSEITSVYNYGISAGISSVVILPKIVLYFPFSKDLLNYATGTGVEFWRTFDGTNAVGGSYGTGTVSIDTTNKWNSSINGTLKKTAGTSCLYGPSGYTLPANSNGYTISFWYYTPSNTGYGNNIFNFFNSLSSPAPTSNGTTNGLMTSWNYNAYTGQNNAGIIYFFGNGYNIGGFSSGPPTSAWVHIVISLTPTGAWSFYLVPLTTTTFPTSPGPNCFGTGSTYTSATSINDLRIFGTGVSGAVQSPYATTTFTTPKQTDPVTYYISDFYLFDGVLNTAQMQYLHSTQQYS</sequence>
<accession>A0A6C0HTG9</accession>
<dbReference type="EMBL" id="MN740012">
    <property type="protein sequence ID" value="QHT83819.1"/>
    <property type="molecule type" value="Genomic_DNA"/>
</dbReference>
<feature type="region of interest" description="Disordered" evidence="1">
    <location>
        <begin position="216"/>
        <end position="235"/>
    </location>
</feature>
<feature type="compositionally biased region" description="Gly residues" evidence="1">
    <location>
        <begin position="216"/>
        <end position="226"/>
    </location>
</feature>
<evidence type="ECO:0000259" key="2">
    <source>
        <dbReference type="Pfam" id="PF21722"/>
    </source>
</evidence>
<proteinExistence type="predicted"/>
<feature type="domain" description="Glycine-rich" evidence="2">
    <location>
        <begin position="76"/>
        <end position="318"/>
    </location>
</feature>
<name>A0A6C0HTG9_9ZZZZ</name>
<protein>
    <recommendedName>
        <fullName evidence="2">Glycine-rich domain-containing protein</fullName>
    </recommendedName>
</protein>
<dbReference type="Gene3D" id="2.60.120.200">
    <property type="match status" value="1"/>
</dbReference>
<evidence type="ECO:0000313" key="3">
    <source>
        <dbReference type="EMBL" id="QHT83819.1"/>
    </source>
</evidence>
<dbReference type="Pfam" id="PF21722">
    <property type="entry name" value="Gly_rich_2"/>
    <property type="match status" value="1"/>
</dbReference>
<dbReference type="AlphaFoldDB" id="A0A6C0HTG9"/>
<reference evidence="3" key="1">
    <citation type="journal article" date="2020" name="Nature">
        <title>Giant virus diversity and host interactions through global metagenomics.</title>
        <authorList>
            <person name="Schulz F."/>
            <person name="Roux S."/>
            <person name="Paez-Espino D."/>
            <person name="Jungbluth S."/>
            <person name="Walsh D.A."/>
            <person name="Denef V.J."/>
            <person name="McMahon K.D."/>
            <person name="Konstantinidis K.T."/>
            <person name="Eloe-Fadrosh E.A."/>
            <person name="Kyrpides N.C."/>
            <person name="Woyke T."/>
        </authorList>
    </citation>
    <scope>NUCLEOTIDE SEQUENCE</scope>
    <source>
        <strain evidence="3">GVMAG-M-3300023184-168</strain>
    </source>
</reference>
<dbReference type="InterPro" id="IPR013320">
    <property type="entry name" value="ConA-like_dom_sf"/>
</dbReference>
<organism evidence="3">
    <name type="scientific">viral metagenome</name>
    <dbReference type="NCBI Taxonomy" id="1070528"/>
    <lineage>
        <taxon>unclassified sequences</taxon>
        <taxon>metagenomes</taxon>
        <taxon>organismal metagenomes</taxon>
    </lineage>
</organism>
<dbReference type="InterPro" id="IPR049304">
    <property type="entry name" value="Gly_rich_dom"/>
</dbReference>